<feature type="chain" id="PRO_5045509733" description="Serine aminopeptidase S33 domain-containing protein" evidence="1">
    <location>
        <begin position="27"/>
        <end position="620"/>
    </location>
</feature>
<feature type="signal peptide" evidence="1">
    <location>
        <begin position="1"/>
        <end position="26"/>
    </location>
</feature>
<dbReference type="RefSeq" id="WP_344249104.1">
    <property type="nucleotide sequence ID" value="NZ_BAAAPM010000005.1"/>
</dbReference>
<sequence>MKKVVRRATALRSGARSMAYSAPVRAAVRTVMSAPAGAPVRRVVESKGLDGAARRLMSEQLPAGKYYAKLTIDDWEKHRGRSFRLLQGSTVVYGNEIEPPARGSALEYRNIVVTSKDPGRFSLDIDAPFSLKIGHGAFTTPQQIEYDERYGVEQHGDVFYSVRGNTTNPSRLLVTFPGFGPSTSRISYAVSYLKDLDEDDLQDTLMVCFQDRYLVSGSYMLVDNGGRPLYDRVHRVIDDLVRRHGIAQDDVMFFGASKGGSIAITYAKEFPQAHLLLAVPQMNLPYYFNKPFFKDSLFRMPQLRELDQPQELLRRYFAEGRKIDYFYTNDDELSNHSLIELVHDVENLTKYRVGGVHGAVAKNALPAMLGVMRRFIAPRSEHALGCDGLRTFVEGDSVRLQLRLDDSSKDLPSRANTFVEGTLGRTRFLQILSSHDYPFVRYMDTSQRLYPAYDRLVDIDRVTVLDASGDRYSGPLPEKIAADGAPADLELTTAPLQLETDGVQEYAVVDDTRLGRFRYRSAPAAPDGDTLEVHVVSTMGEDGGEPLVASSDRARFVARVAPRGDGALVHLIVLRLVVAGGVSRLRVVVEGGPAEAARALQDIAWDDVELVADDVRTEAG</sequence>
<evidence type="ECO:0000313" key="2">
    <source>
        <dbReference type="EMBL" id="GAA1731229.1"/>
    </source>
</evidence>
<dbReference type="SUPFAM" id="SSF53474">
    <property type="entry name" value="alpha/beta-Hydrolases"/>
    <property type="match status" value="1"/>
</dbReference>
<reference evidence="3" key="1">
    <citation type="journal article" date="2019" name="Int. J. Syst. Evol. Microbiol.">
        <title>The Global Catalogue of Microorganisms (GCM) 10K type strain sequencing project: providing services to taxonomists for standard genome sequencing and annotation.</title>
        <authorList>
            <consortium name="The Broad Institute Genomics Platform"/>
            <consortium name="The Broad Institute Genome Sequencing Center for Infectious Disease"/>
            <person name="Wu L."/>
            <person name="Ma J."/>
        </authorList>
    </citation>
    <scope>NUCLEOTIDE SEQUENCE [LARGE SCALE GENOMIC DNA]</scope>
    <source>
        <strain evidence="3">JCM 15589</strain>
    </source>
</reference>
<accession>A0ABN2JL89</accession>
<evidence type="ECO:0000256" key="1">
    <source>
        <dbReference type="SAM" id="SignalP"/>
    </source>
</evidence>
<comment type="caution">
    <text evidence="2">The sequence shown here is derived from an EMBL/GenBank/DDBJ whole genome shotgun (WGS) entry which is preliminary data.</text>
</comment>
<keyword evidence="3" id="KW-1185">Reference proteome</keyword>
<keyword evidence="1" id="KW-0732">Signal</keyword>
<gene>
    <name evidence="2" type="ORF">GCM10009809_28420</name>
</gene>
<dbReference type="Gene3D" id="3.40.50.1820">
    <property type="entry name" value="alpha/beta hydrolase"/>
    <property type="match status" value="1"/>
</dbReference>
<dbReference type="Proteomes" id="UP001501138">
    <property type="component" value="Unassembled WGS sequence"/>
</dbReference>
<protein>
    <recommendedName>
        <fullName evidence="4">Serine aminopeptidase S33 domain-containing protein</fullName>
    </recommendedName>
</protein>
<evidence type="ECO:0008006" key="4">
    <source>
        <dbReference type="Google" id="ProtNLM"/>
    </source>
</evidence>
<dbReference type="InterPro" id="IPR029058">
    <property type="entry name" value="AB_hydrolase_fold"/>
</dbReference>
<name>A0ABN2JL89_9MICO</name>
<organism evidence="2 3">
    <name type="scientific">Isoptericola hypogeus</name>
    <dbReference type="NCBI Taxonomy" id="300179"/>
    <lineage>
        <taxon>Bacteria</taxon>
        <taxon>Bacillati</taxon>
        <taxon>Actinomycetota</taxon>
        <taxon>Actinomycetes</taxon>
        <taxon>Micrococcales</taxon>
        <taxon>Promicromonosporaceae</taxon>
        <taxon>Isoptericola</taxon>
    </lineage>
</organism>
<evidence type="ECO:0000313" key="3">
    <source>
        <dbReference type="Proteomes" id="UP001501138"/>
    </source>
</evidence>
<dbReference type="EMBL" id="BAAAPM010000005">
    <property type="protein sequence ID" value="GAA1731229.1"/>
    <property type="molecule type" value="Genomic_DNA"/>
</dbReference>
<proteinExistence type="predicted"/>